<evidence type="ECO:0000259" key="11">
    <source>
        <dbReference type="Pfam" id="PF00361"/>
    </source>
</evidence>
<dbReference type="InterPro" id="IPR003945">
    <property type="entry name" value="NU5C-like"/>
</dbReference>
<feature type="transmembrane region" description="Helical" evidence="10">
    <location>
        <begin position="481"/>
        <end position="500"/>
    </location>
</feature>
<dbReference type="PANTHER" id="PTHR42829:SF2">
    <property type="entry name" value="NADH-UBIQUINONE OXIDOREDUCTASE CHAIN 5"/>
    <property type="match status" value="1"/>
</dbReference>
<evidence type="ECO:0000256" key="7">
    <source>
        <dbReference type="ARBA" id="ARBA00022989"/>
    </source>
</evidence>
<keyword evidence="10 13" id="KW-0496">Mitochondrion</keyword>
<feature type="transmembrane region" description="Helical" evidence="10">
    <location>
        <begin position="450"/>
        <end position="469"/>
    </location>
</feature>
<feature type="transmembrane region" description="Helical" evidence="10">
    <location>
        <begin position="148"/>
        <end position="169"/>
    </location>
</feature>
<evidence type="ECO:0000259" key="12">
    <source>
        <dbReference type="Pfam" id="PF00662"/>
    </source>
</evidence>
<comment type="function">
    <text evidence="1">Core subunit of the mitochondrial membrane respiratory chain NADH dehydrogenase (Complex I) that is believed to belong to the minimal assembly required for catalysis. Complex I functions in the transfer of electrons from NADH to the respiratory chain. The immediate electron acceptor for the enzyme is believed to be ubiquinone.</text>
</comment>
<dbReference type="GO" id="GO:0015990">
    <property type="term" value="P:electron transport coupled proton transport"/>
    <property type="evidence" value="ECO:0007669"/>
    <property type="project" value="TreeGrafter"/>
</dbReference>
<dbReference type="AlphaFoldDB" id="G1EN83"/>
<feature type="transmembrane region" description="Helical" evidence="10">
    <location>
        <begin position="543"/>
        <end position="560"/>
    </location>
</feature>
<feature type="transmembrane region" description="Helical" evidence="10">
    <location>
        <begin position="54"/>
        <end position="74"/>
    </location>
</feature>
<protein>
    <recommendedName>
        <fullName evidence="4 10">NADH-ubiquinone oxidoreductase chain 5</fullName>
        <ecNumber evidence="3 10">7.1.1.2</ecNumber>
    </recommendedName>
</protein>
<feature type="transmembrane region" description="Helical" evidence="10">
    <location>
        <begin position="290"/>
        <end position="312"/>
    </location>
</feature>
<gene>
    <name evidence="13" type="primary">ND5</name>
</gene>
<dbReference type="RefSeq" id="YP_004842326.1">
    <property type="nucleotide sequence ID" value="NC_015999.1"/>
</dbReference>
<name>G1EN83_9NEOP</name>
<feature type="transmembrane region" description="Helical" evidence="10">
    <location>
        <begin position="333"/>
        <end position="353"/>
    </location>
</feature>
<dbReference type="GO" id="GO:0016020">
    <property type="term" value="C:membrane"/>
    <property type="evidence" value="ECO:0007669"/>
    <property type="project" value="UniProtKB-SubCell"/>
</dbReference>
<evidence type="ECO:0000256" key="5">
    <source>
        <dbReference type="ARBA" id="ARBA00022692"/>
    </source>
</evidence>
<dbReference type="GO" id="GO:0008137">
    <property type="term" value="F:NADH dehydrogenase (ubiquinone) activity"/>
    <property type="evidence" value="ECO:0007669"/>
    <property type="project" value="UniProtKB-EC"/>
</dbReference>
<sequence>MIMLYCWLITLNLLIMSFFMWMLYIVNNYSMFFQLDLVSFMQVSFSLSMIVDKYSLIFMIMVTMISTIVMIYSIYYMMEEKMKKKFFLSMFFFILSMMILSFSANIFWLMVGWDGLGLSSFILIMYFQNWNSFNSSMTTFMCNRFGDLFMLISIALMVNFLSNFCLSFLNSNLFSFLFCFFIIVCAMTKSAQVPFSVWLPLAMAAPTPVSSLVHSSTLITAGVFLCIRFSSILMEVHFLFILSYISSFTFIMSGLSAMYEYDLKKIIALSTLSHMALIFFFLSMNSFESSMIHLITHAIFKSSLFMSAGVLIHDFCNNQDIRTMKIKTNNMKLIFMIIIPIFSMMGILFLSGFYSKELMGMTMVWYNTKNCYIGLYFIAVVLTCMYSTRLLYILINNKINSNMLYKEENQSIYYILYVSSSISIFLGGFLLKLITSFWKFQKDVILMKLLFWLILFFMFIGMLMGFLIAKKNYKNSFMKNFMKKMWFVSSFTFFYQNYFFKFSMSVMFLDVKGLVDKMIYNWIDLFMKTKMFLMKLMSMKSNYFQLLSMVLMFLQFLVMMI</sequence>
<feature type="transmembrane region" description="Helical" evidence="10">
    <location>
        <begin position="414"/>
        <end position="438"/>
    </location>
</feature>
<dbReference type="PANTHER" id="PTHR42829">
    <property type="entry name" value="NADH-UBIQUINONE OXIDOREDUCTASE CHAIN 5"/>
    <property type="match status" value="1"/>
</dbReference>
<comment type="subcellular location">
    <subcellularLocation>
        <location evidence="2">Membrane</location>
        <topology evidence="2">Multi-pass membrane protein</topology>
    </subcellularLocation>
</comment>
<dbReference type="Pfam" id="PF00361">
    <property type="entry name" value="Proton_antipo_M"/>
    <property type="match status" value="1"/>
</dbReference>
<evidence type="ECO:0000256" key="4">
    <source>
        <dbReference type="ARBA" id="ARBA00021096"/>
    </source>
</evidence>
<evidence type="ECO:0000256" key="9">
    <source>
        <dbReference type="ARBA" id="ARBA00049551"/>
    </source>
</evidence>
<dbReference type="PRINTS" id="PR01434">
    <property type="entry name" value="NADHDHGNASE5"/>
</dbReference>
<feature type="transmembrane region" description="Helical" evidence="10">
    <location>
        <begin position="236"/>
        <end position="259"/>
    </location>
</feature>
<keyword evidence="7 10" id="KW-1133">Transmembrane helix</keyword>
<dbReference type="CTD" id="4540"/>
<feature type="domain" description="NADH-Ubiquinone oxidoreductase (complex I) chain 5 N-terminal" evidence="12">
    <location>
        <begin position="41"/>
        <end position="87"/>
    </location>
</feature>
<feature type="transmembrane region" description="Helical" evidence="10">
    <location>
        <begin position="86"/>
        <end position="104"/>
    </location>
</feature>
<dbReference type="InterPro" id="IPR001516">
    <property type="entry name" value="Proton_antipo_N"/>
</dbReference>
<keyword evidence="8 10" id="KW-0472">Membrane</keyword>
<keyword evidence="5 10" id="KW-0812">Transmembrane</keyword>
<evidence type="ECO:0000256" key="10">
    <source>
        <dbReference type="RuleBase" id="RU003404"/>
    </source>
</evidence>
<accession>G1EN83</accession>
<proteinExistence type="inferred from homology"/>
<comment type="function">
    <text evidence="10">Core subunit of the mitochondrial membrane respiratory chain NADH dehydrogenase (Complex I) which catalyzes electron transfer from NADH through the respiratory chain, using ubiquinone as an electron acceptor. Essential for the catalytic activity and assembly of complex I.</text>
</comment>
<geneLocation type="mitochondrion" evidence="13"/>
<organism evidence="13">
    <name type="scientific">Ibidoecus bisignatus</name>
    <name type="common">glossy ibis head louse</name>
    <dbReference type="NCBI Taxonomy" id="236520"/>
    <lineage>
        <taxon>Eukaryota</taxon>
        <taxon>Metazoa</taxon>
        <taxon>Ecdysozoa</taxon>
        <taxon>Arthropoda</taxon>
        <taxon>Hexapoda</taxon>
        <taxon>Insecta</taxon>
        <taxon>Pterygota</taxon>
        <taxon>Neoptera</taxon>
        <taxon>Paraneoptera</taxon>
        <taxon>Psocodea</taxon>
        <taxon>Troctomorpha</taxon>
        <taxon>Phthiraptera</taxon>
        <taxon>Ischnocera</taxon>
        <taxon>Philopteridae</taxon>
        <taxon>Ibidoecus</taxon>
    </lineage>
</organism>
<dbReference type="InterPro" id="IPR001750">
    <property type="entry name" value="ND/Mrp_TM"/>
</dbReference>
<keyword evidence="10" id="KW-0813">Transport</keyword>
<reference evidence="13" key="1">
    <citation type="journal article" date="2011" name="BMC Genomics">
        <title>Mitochondrial genome deletions and minicircles are common in lice (Insecta: Phthiraptera).</title>
        <authorList>
            <person name="Cameron S.L."/>
            <person name="Yoshizawa K."/>
            <person name="Mizukoshi A."/>
            <person name="Whiting M.F."/>
            <person name="Johnson K.P."/>
        </authorList>
    </citation>
    <scope>NUCLEOTIDE SEQUENCE</scope>
</reference>
<feature type="transmembrane region" description="Helical" evidence="10">
    <location>
        <begin position="7"/>
        <end position="26"/>
    </location>
</feature>
<comment type="catalytic activity">
    <reaction evidence="9 10">
        <text>a ubiquinone + NADH + 5 H(+)(in) = a ubiquinol + NAD(+) + 4 H(+)(out)</text>
        <dbReference type="Rhea" id="RHEA:29091"/>
        <dbReference type="Rhea" id="RHEA-COMP:9565"/>
        <dbReference type="Rhea" id="RHEA-COMP:9566"/>
        <dbReference type="ChEBI" id="CHEBI:15378"/>
        <dbReference type="ChEBI" id="CHEBI:16389"/>
        <dbReference type="ChEBI" id="CHEBI:17976"/>
        <dbReference type="ChEBI" id="CHEBI:57540"/>
        <dbReference type="ChEBI" id="CHEBI:57945"/>
        <dbReference type="EC" id="7.1.1.2"/>
    </reaction>
</comment>
<feature type="transmembrane region" description="Helical" evidence="10">
    <location>
        <begin position="211"/>
        <end position="230"/>
    </location>
</feature>
<dbReference type="Pfam" id="PF00662">
    <property type="entry name" value="Proton_antipo_N"/>
    <property type="match status" value="1"/>
</dbReference>
<dbReference type="EMBL" id="JN122005">
    <property type="protein sequence ID" value="AEM23866.1"/>
    <property type="molecule type" value="Genomic_DNA"/>
</dbReference>
<dbReference type="GeneID" id="11123356"/>
<feature type="domain" description="NADH:quinone oxidoreductase/Mrp antiporter transmembrane" evidence="11">
    <location>
        <begin position="104"/>
        <end position="383"/>
    </location>
</feature>
<comment type="similarity">
    <text evidence="10">Belongs to the complex I subunit 5 family.</text>
</comment>
<keyword evidence="10" id="KW-0830">Ubiquinone</keyword>
<evidence type="ECO:0000256" key="1">
    <source>
        <dbReference type="ARBA" id="ARBA00003257"/>
    </source>
</evidence>
<feature type="transmembrane region" description="Helical" evidence="10">
    <location>
        <begin position="373"/>
        <end position="394"/>
    </location>
</feature>
<evidence type="ECO:0000256" key="8">
    <source>
        <dbReference type="ARBA" id="ARBA00023136"/>
    </source>
</evidence>
<keyword evidence="6" id="KW-0249">Electron transport</keyword>
<evidence type="ECO:0000256" key="6">
    <source>
        <dbReference type="ARBA" id="ARBA00022982"/>
    </source>
</evidence>
<dbReference type="EC" id="7.1.1.2" evidence="3 10"/>
<evidence type="ECO:0000313" key="13">
    <source>
        <dbReference type="EMBL" id="AEM23866.1"/>
    </source>
</evidence>
<feature type="transmembrane region" description="Helical" evidence="10">
    <location>
        <begin position="175"/>
        <end position="199"/>
    </location>
</feature>
<dbReference type="GO" id="GO:0042773">
    <property type="term" value="P:ATP synthesis coupled electron transport"/>
    <property type="evidence" value="ECO:0007669"/>
    <property type="project" value="InterPro"/>
</dbReference>
<dbReference type="GO" id="GO:0003954">
    <property type="term" value="F:NADH dehydrogenase activity"/>
    <property type="evidence" value="ECO:0007669"/>
    <property type="project" value="TreeGrafter"/>
</dbReference>
<evidence type="ECO:0000256" key="3">
    <source>
        <dbReference type="ARBA" id="ARBA00012944"/>
    </source>
</evidence>
<evidence type="ECO:0000256" key="2">
    <source>
        <dbReference type="ARBA" id="ARBA00004141"/>
    </source>
</evidence>
<keyword evidence="10" id="KW-0520">NAD</keyword>